<dbReference type="Proteomes" id="UP000058305">
    <property type="component" value="Chromosome"/>
</dbReference>
<dbReference type="Gene3D" id="3.40.50.300">
    <property type="entry name" value="P-loop containing nucleotide triphosphate hydrolases"/>
    <property type="match status" value="1"/>
</dbReference>
<dbReference type="Pfam" id="PF13671">
    <property type="entry name" value="AAA_33"/>
    <property type="match status" value="1"/>
</dbReference>
<evidence type="ECO:0008006" key="3">
    <source>
        <dbReference type="Google" id="ProtNLM"/>
    </source>
</evidence>
<dbReference type="InterPro" id="IPR027417">
    <property type="entry name" value="P-loop_NTPase"/>
</dbReference>
<dbReference type="OrthoDB" id="7889077at2"/>
<gene>
    <name evidence="1" type="ORF">AWU67_11275</name>
</gene>
<name>A0A0Y0P007_9MICO</name>
<dbReference type="EMBL" id="CP014145">
    <property type="protein sequence ID" value="AMB60494.1"/>
    <property type="molecule type" value="Genomic_DNA"/>
</dbReference>
<protein>
    <recommendedName>
        <fullName evidence="3">AAA domain-containing protein</fullName>
    </recommendedName>
</protein>
<reference evidence="2" key="2">
    <citation type="submission" date="2016-01" db="EMBL/GenBank/DDBJ databases">
        <title>First complete genome sequence of a species in the genus Microterricola, an extremophilic cold active enzyme producing strain ERGS5:02 isolated from Sikkim Himalaya.</title>
        <authorList>
            <person name="Kumar R."/>
            <person name="Singh D."/>
            <person name="Swarnkar M.K."/>
        </authorList>
    </citation>
    <scope>NUCLEOTIDE SEQUENCE [LARGE SCALE GENOMIC DNA]</scope>
    <source>
        <strain evidence="2">ERGS5:02</strain>
    </source>
</reference>
<evidence type="ECO:0000313" key="2">
    <source>
        <dbReference type="Proteomes" id="UP000058305"/>
    </source>
</evidence>
<dbReference type="KEGG" id="mvd:AWU67_11275"/>
<dbReference type="RefSeq" id="WP_067232628.1">
    <property type="nucleotide sequence ID" value="NZ_CP014145.1"/>
</dbReference>
<dbReference type="SUPFAM" id="SSF52540">
    <property type="entry name" value="P-loop containing nucleoside triphosphate hydrolases"/>
    <property type="match status" value="1"/>
</dbReference>
<reference evidence="1 2" key="1">
    <citation type="journal article" date="2016" name="J. Biotechnol.">
        <title>First complete genome sequence of a species in the genus Microterricola, an extremophilic cold active enzyme producing bacterial strain ERGS5:02 isolated from Sikkim Himalaya.</title>
        <authorList>
            <person name="Himanshu"/>
            <person name="Swarnkar M.K."/>
            <person name="Singh D."/>
            <person name="Kumar R."/>
        </authorList>
    </citation>
    <scope>NUCLEOTIDE SEQUENCE [LARGE SCALE GENOMIC DNA]</scope>
    <source>
        <strain evidence="1 2">ERGS5:02</strain>
    </source>
</reference>
<organism evidence="1 2">
    <name type="scientific">Microterricola viridarii</name>
    <dbReference type="NCBI Taxonomy" id="412690"/>
    <lineage>
        <taxon>Bacteria</taxon>
        <taxon>Bacillati</taxon>
        <taxon>Actinomycetota</taxon>
        <taxon>Actinomycetes</taxon>
        <taxon>Micrococcales</taxon>
        <taxon>Microbacteriaceae</taxon>
        <taxon>Microterricola</taxon>
    </lineage>
</organism>
<proteinExistence type="predicted"/>
<sequence>MPIATCDTVLINGSVGTGKTTTAEALGEELARCGIPGAVIDVDWLRRSWPAPVDDPFRTALALENLQAIASNFRRAGARVLVVATVVETRDELQRSTTALASRRLLHVRLSAHSDTVLSRLTRRHNDDEAALRWHARRHPELAGVLDRAGFTDELRIDTTDSSAAEIARQILATIVK</sequence>
<accession>A0A0Y0P007</accession>
<keyword evidence="2" id="KW-1185">Reference proteome</keyword>
<dbReference type="AlphaFoldDB" id="A0A0Y0P007"/>
<evidence type="ECO:0000313" key="1">
    <source>
        <dbReference type="EMBL" id="AMB60494.1"/>
    </source>
</evidence>